<reference evidence="1" key="1">
    <citation type="journal article" date="2022" name="bioRxiv">
        <title>Population genetic analysis of Ophidiomyces ophidiicola, the causative agent of snake fungal disease, indicates recent introductions to the USA.</title>
        <authorList>
            <person name="Ladner J.T."/>
            <person name="Palmer J.M."/>
            <person name="Ettinger C.L."/>
            <person name="Stajich J.E."/>
            <person name="Farrell T.M."/>
            <person name="Glorioso B.M."/>
            <person name="Lawson B."/>
            <person name="Price S.J."/>
            <person name="Stengle A.G."/>
            <person name="Grear D.A."/>
            <person name="Lorch J.M."/>
        </authorList>
    </citation>
    <scope>NUCLEOTIDE SEQUENCE</scope>
    <source>
        <strain evidence="1">NWHC 24266-5</strain>
    </source>
</reference>
<accession>A0ACB8V469</accession>
<sequence length="280" mass="30931">MVSKFVFLVAALSVFAHALPSPQASAPSPPVSKDPIMNAELQAAEKEVAFLQKHFTINKDKPPYGDSNERTADCQAFALRCPTMRLYDRDTLLTMETVTVSYTTNVDARTFNPRADATTTVSASKSDAISVARTEGWSIGATISAAYAPSKGEGGVSLSFQYQQSTTTQHTSTKLNTISAPCPPRTMCTIETRAFFAKIKGKCHRKPRMKCAGDRDVCSRNDEFPLSVPKWGHCREASRLVDRFCERRVEVPCEVTVPIFENDGKTPRSTVIPLTYRFMD</sequence>
<gene>
    <name evidence="1" type="ORF">LOY88_000847</name>
</gene>
<protein>
    <submittedName>
        <fullName evidence="1">Uncharacterized protein</fullName>
    </submittedName>
</protein>
<proteinExistence type="predicted"/>
<name>A0ACB8V469_9EURO</name>
<dbReference type="EMBL" id="JALBCA010000008">
    <property type="protein sequence ID" value="KAI2392191.1"/>
    <property type="molecule type" value="Genomic_DNA"/>
</dbReference>
<organism evidence="1">
    <name type="scientific">Ophidiomyces ophidiicola</name>
    <dbReference type="NCBI Taxonomy" id="1387563"/>
    <lineage>
        <taxon>Eukaryota</taxon>
        <taxon>Fungi</taxon>
        <taxon>Dikarya</taxon>
        <taxon>Ascomycota</taxon>
        <taxon>Pezizomycotina</taxon>
        <taxon>Eurotiomycetes</taxon>
        <taxon>Eurotiomycetidae</taxon>
        <taxon>Onygenales</taxon>
        <taxon>Onygenaceae</taxon>
        <taxon>Ophidiomyces</taxon>
    </lineage>
</organism>
<comment type="caution">
    <text evidence="1">The sequence shown here is derived from an EMBL/GenBank/DDBJ whole genome shotgun (WGS) entry which is preliminary data.</text>
</comment>
<evidence type="ECO:0000313" key="1">
    <source>
        <dbReference type="EMBL" id="KAI2392191.1"/>
    </source>
</evidence>